<gene>
    <name evidence="19" type="ORF">D6851_16400</name>
</gene>
<dbReference type="InterPro" id="IPR010105">
    <property type="entry name" value="TonB_sidphr_rcpt"/>
</dbReference>
<feature type="domain" description="TonB-dependent receptor plug" evidence="18">
    <location>
        <begin position="64"/>
        <end position="165"/>
    </location>
</feature>
<evidence type="ECO:0000256" key="9">
    <source>
        <dbReference type="ARBA" id="ARBA00023065"/>
    </source>
</evidence>
<dbReference type="Proteomes" id="UP000284395">
    <property type="component" value="Unassembled WGS sequence"/>
</dbReference>
<keyword evidence="4 14" id="KW-1134">Transmembrane beta strand</keyword>
<keyword evidence="5" id="KW-0410">Iron transport</keyword>
<dbReference type="InterPro" id="IPR037066">
    <property type="entry name" value="Plug_dom_sf"/>
</dbReference>
<reference evidence="19 20" key="1">
    <citation type="submission" date="2018-09" db="EMBL/GenBank/DDBJ databases">
        <title>Altererythrobacter spongiae sp. nov., isolated from a marine sponge.</title>
        <authorList>
            <person name="Zhuang L."/>
            <person name="Luo L."/>
        </authorList>
    </citation>
    <scope>NUCLEOTIDE SEQUENCE [LARGE SCALE GENOMIC DNA]</scope>
    <source>
        <strain evidence="19 20">HN-Y73</strain>
    </source>
</reference>
<sequence length="699" mass="76299">MMNLRKRRAGRVTIGRWSASASLVALSCVAASVHAEELASPSDREIVVTGLLEAATGTKSGTPVREVPQSLSIVGREQIEVQAAQTVSQAIAYQAGVFNGSTSANGRYDRISLRGFDIINTGVLQDGLRATTVQTYTKAEPYGLEQIEVLRGPASVLYGQNAPGGLVNMITKRPTDTPLYEVAVQGGSFDRIQGQFDLGGPVSKDVSVRLTGLARDADTQIDLIPDNKIYIAPALSWTRGSSTKITLLTSYSYEEYGPPMSGLPAQGSLLPNPNGKIDRHLYTDEPGVDNHRNQYRAALLLDQDIGASWRFASSTRYSKTQFLSETVSARGAPVEGRILNRSFYRFDIDGQVWASDNHLSGDWSLGPLAMDSLVGVDYRHTKEDYWLRAGAAPPLDVFDPVYGQPYGPATTPFSSTLQSSDQTGLYAEQSIRYADLILSGSIRHDWSDTTTRNRLDDARTEQNDEATTWRVGAVYRGPAGLTPYVSYATSFNPILGADFYGDAYKPSEADQYEAGLRIEPPEWKSYLALSAYRLTQSNVLTRDPENDLNQIQIGEVRSKGFEAELVTRPVTGLNLTASVTLADFTDSETDLDPTGKPERMASFWADYDVPEGPLAGFGIGGGLRYIGSSWADSANTIRVPDYALVDAMVRYDWGSWRLSLNATNLFDKDYYVSCSTSSCGVGTERTIMASLRYRLGGAK</sequence>
<dbReference type="NCBIfam" id="TIGR01783">
    <property type="entry name" value="TonB-siderophor"/>
    <property type="match status" value="1"/>
</dbReference>
<evidence type="ECO:0000256" key="5">
    <source>
        <dbReference type="ARBA" id="ARBA00022496"/>
    </source>
</evidence>
<evidence type="ECO:0000256" key="6">
    <source>
        <dbReference type="ARBA" id="ARBA00022692"/>
    </source>
</evidence>
<dbReference type="PROSITE" id="PS52016">
    <property type="entry name" value="TONB_DEPENDENT_REC_3"/>
    <property type="match status" value="1"/>
</dbReference>
<comment type="caution">
    <text evidence="19">The sequence shown here is derived from an EMBL/GenBank/DDBJ whole genome shotgun (WGS) entry which is preliminary data.</text>
</comment>
<evidence type="ECO:0000313" key="19">
    <source>
        <dbReference type="EMBL" id="RKF17607.1"/>
    </source>
</evidence>
<keyword evidence="11 14" id="KW-0472">Membrane</keyword>
<dbReference type="GO" id="GO:0038023">
    <property type="term" value="F:signaling receptor activity"/>
    <property type="evidence" value="ECO:0007669"/>
    <property type="project" value="InterPro"/>
</dbReference>
<evidence type="ECO:0000259" key="18">
    <source>
        <dbReference type="Pfam" id="PF07715"/>
    </source>
</evidence>
<dbReference type="PANTHER" id="PTHR32552">
    <property type="entry name" value="FERRICHROME IRON RECEPTOR-RELATED"/>
    <property type="match status" value="1"/>
</dbReference>
<name>A0A420EA87_9SPHN</name>
<dbReference type="CDD" id="cd01347">
    <property type="entry name" value="ligand_gated_channel"/>
    <property type="match status" value="1"/>
</dbReference>
<feature type="domain" description="TonB-dependent receptor-like beta-barrel" evidence="17">
    <location>
        <begin position="239"/>
        <end position="665"/>
    </location>
</feature>
<dbReference type="InterPro" id="IPR012910">
    <property type="entry name" value="Plug_dom"/>
</dbReference>
<evidence type="ECO:0000256" key="7">
    <source>
        <dbReference type="ARBA" id="ARBA00022729"/>
    </source>
</evidence>
<proteinExistence type="inferred from homology"/>
<evidence type="ECO:0000256" key="16">
    <source>
        <dbReference type="SAM" id="SignalP"/>
    </source>
</evidence>
<evidence type="ECO:0000256" key="10">
    <source>
        <dbReference type="ARBA" id="ARBA00023077"/>
    </source>
</evidence>
<evidence type="ECO:0000256" key="2">
    <source>
        <dbReference type="ARBA" id="ARBA00009810"/>
    </source>
</evidence>
<dbReference type="AlphaFoldDB" id="A0A420EA87"/>
<dbReference type="RefSeq" id="WP_120325985.1">
    <property type="nucleotide sequence ID" value="NZ_RAPF01000014.1"/>
</dbReference>
<comment type="subcellular location">
    <subcellularLocation>
        <location evidence="1 14">Cell outer membrane</location>
        <topology evidence="1 14">Multi-pass membrane protein</topology>
    </subcellularLocation>
</comment>
<dbReference type="SUPFAM" id="SSF56935">
    <property type="entry name" value="Porins"/>
    <property type="match status" value="1"/>
</dbReference>
<dbReference type="InterPro" id="IPR036942">
    <property type="entry name" value="Beta-barrel_TonB_sf"/>
</dbReference>
<dbReference type="Pfam" id="PF07715">
    <property type="entry name" value="Plug"/>
    <property type="match status" value="1"/>
</dbReference>
<dbReference type="Pfam" id="PF00593">
    <property type="entry name" value="TonB_dep_Rec_b-barrel"/>
    <property type="match status" value="1"/>
</dbReference>
<evidence type="ECO:0000256" key="13">
    <source>
        <dbReference type="ARBA" id="ARBA00023237"/>
    </source>
</evidence>
<evidence type="ECO:0000256" key="8">
    <source>
        <dbReference type="ARBA" id="ARBA00023004"/>
    </source>
</evidence>
<keyword evidence="6 14" id="KW-0812">Transmembrane</keyword>
<dbReference type="Gene3D" id="2.170.130.10">
    <property type="entry name" value="TonB-dependent receptor, plug domain"/>
    <property type="match status" value="1"/>
</dbReference>
<comment type="similarity">
    <text evidence="2 14 15">Belongs to the TonB-dependent receptor family.</text>
</comment>
<dbReference type="InterPro" id="IPR039426">
    <property type="entry name" value="TonB-dep_rcpt-like"/>
</dbReference>
<evidence type="ECO:0000259" key="17">
    <source>
        <dbReference type="Pfam" id="PF00593"/>
    </source>
</evidence>
<dbReference type="GO" id="GO:0015891">
    <property type="term" value="P:siderophore transport"/>
    <property type="evidence" value="ECO:0007669"/>
    <property type="project" value="InterPro"/>
</dbReference>
<dbReference type="EMBL" id="RAPF01000014">
    <property type="protein sequence ID" value="RKF17607.1"/>
    <property type="molecule type" value="Genomic_DNA"/>
</dbReference>
<keyword evidence="20" id="KW-1185">Reference proteome</keyword>
<evidence type="ECO:0000313" key="20">
    <source>
        <dbReference type="Proteomes" id="UP000284395"/>
    </source>
</evidence>
<dbReference type="PROSITE" id="PS51257">
    <property type="entry name" value="PROKAR_LIPOPROTEIN"/>
    <property type="match status" value="1"/>
</dbReference>
<accession>A0A420EA87</accession>
<keyword evidence="7 16" id="KW-0732">Signal</keyword>
<keyword evidence="13 14" id="KW-0998">Cell outer membrane</keyword>
<dbReference type="GO" id="GO:0009279">
    <property type="term" value="C:cell outer membrane"/>
    <property type="evidence" value="ECO:0007669"/>
    <property type="project" value="UniProtKB-SubCell"/>
</dbReference>
<keyword evidence="8" id="KW-0408">Iron</keyword>
<dbReference type="FunFam" id="2.170.130.10:FF:000001">
    <property type="entry name" value="Catecholate siderophore TonB-dependent receptor"/>
    <property type="match status" value="1"/>
</dbReference>
<dbReference type="PANTHER" id="PTHR32552:SF68">
    <property type="entry name" value="FERRICHROME OUTER MEMBRANE TRANSPORTER_PHAGE RECEPTOR"/>
    <property type="match status" value="1"/>
</dbReference>
<evidence type="ECO:0000256" key="3">
    <source>
        <dbReference type="ARBA" id="ARBA00022448"/>
    </source>
</evidence>
<feature type="chain" id="PRO_5019437977" evidence="16">
    <location>
        <begin position="36"/>
        <end position="699"/>
    </location>
</feature>
<evidence type="ECO:0000256" key="14">
    <source>
        <dbReference type="PROSITE-ProRule" id="PRU01360"/>
    </source>
</evidence>
<dbReference type="OrthoDB" id="9760333at2"/>
<evidence type="ECO:0000256" key="15">
    <source>
        <dbReference type="RuleBase" id="RU003357"/>
    </source>
</evidence>
<protein>
    <submittedName>
        <fullName evidence="19">TonB-dependent siderophore receptor</fullName>
    </submittedName>
</protein>
<dbReference type="Gene3D" id="2.40.170.20">
    <property type="entry name" value="TonB-dependent receptor, beta-barrel domain"/>
    <property type="match status" value="1"/>
</dbReference>
<evidence type="ECO:0000256" key="4">
    <source>
        <dbReference type="ARBA" id="ARBA00022452"/>
    </source>
</evidence>
<keyword evidence="12 19" id="KW-0675">Receptor</keyword>
<dbReference type="GO" id="GO:0015344">
    <property type="term" value="F:siderophore uptake transmembrane transporter activity"/>
    <property type="evidence" value="ECO:0007669"/>
    <property type="project" value="TreeGrafter"/>
</dbReference>
<evidence type="ECO:0000256" key="12">
    <source>
        <dbReference type="ARBA" id="ARBA00023170"/>
    </source>
</evidence>
<keyword evidence="9" id="KW-0406">Ion transport</keyword>
<evidence type="ECO:0000256" key="1">
    <source>
        <dbReference type="ARBA" id="ARBA00004571"/>
    </source>
</evidence>
<organism evidence="19 20">
    <name type="scientific">Altericroceibacterium spongiae</name>
    <dbReference type="NCBI Taxonomy" id="2320269"/>
    <lineage>
        <taxon>Bacteria</taxon>
        <taxon>Pseudomonadati</taxon>
        <taxon>Pseudomonadota</taxon>
        <taxon>Alphaproteobacteria</taxon>
        <taxon>Sphingomonadales</taxon>
        <taxon>Erythrobacteraceae</taxon>
        <taxon>Altericroceibacterium</taxon>
    </lineage>
</organism>
<feature type="signal peptide" evidence="16">
    <location>
        <begin position="1"/>
        <end position="35"/>
    </location>
</feature>
<keyword evidence="10 15" id="KW-0798">TonB box</keyword>
<evidence type="ECO:0000256" key="11">
    <source>
        <dbReference type="ARBA" id="ARBA00023136"/>
    </source>
</evidence>
<dbReference type="InterPro" id="IPR000531">
    <property type="entry name" value="Beta-barrel_TonB"/>
</dbReference>
<keyword evidence="3 14" id="KW-0813">Transport</keyword>